<comment type="caution">
    <text evidence="2">The sequence shown here is derived from an EMBL/GenBank/DDBJ whole genome shotgun (WGS) entry which is preliminary data.</text>
</comment>
<protein>
    <recommendedName>
        <fullName evidence="4">DUF4230 domain-containing protein</fullName>
    </recommendedName>
</protein>
<accession>A0A2A4GDN6</accession>
<keyword evidence="3" id="KW-1185">Reference proteome</keyword>
<dbReference type="EMBL" id="NBWU01000001">
    <property type="protein sequence ID" value="PCE66108.1"/>
    <property type="molecule type" value="Genomic_DNA"/>
</dbReference>
<evidence type="ECO:0008006" key="4">
    <source>
        <dbReference type="Google" id="ProtNLM"/>
    </source>
</evidence>
<dbReference type="InterPro" id="IPR025324">
    <property type="entry name" value="DUF4230"/>
</dbReference>
<dbReference type="Proteomes" id="UP000219559">
    <property type="component" value="Unassembled WGS sequence"/>
</dbReference>
<evidence type="ECO:0000256" key="1">
    <source>
        <dbReference type="SAM" id="Phobius"/>
    </source>
</evidence>
<gene>
    <name evidence="2" type="ORF">B7P33_02065</name>
</gene>
<reference evidence="2 3" key="1">
    <citation type="submission" date="2017-04" db="EMBL/GenBank/DDBJ databases">
        <title>A new member of the family Flavobacteriaceae isolated from ascidians.</title>
        <authorList>
            <person name="Chen L."/>
        </authorList>
    </citation>
    <scope>NUCLEOTIDE SEQUENCE [LARGE SCALE GENOMIC DNA]</scope>
    <source>
        <strain evidence="2 3">HQA918</strain>
    </source>
</reference>
<keyword evidence="1" id="KW-1133">Transmembrane helix</keyword>
<evidence type="ECO:0000313" key="2">
    <source>
        <dbReference type="EMBL" id="PCE66108.1"/>
    </source>
</evidence>
<sequence length="208" mass="23468">MDSMILILFGGALGAGATYWLYTLFRKKEKKDLTQHQSSVLLEKMRAVCKLISVEGEFAEIYTYENSKEGFMKLWSSKKKALIVINAKAHIGYDLKKIKMFANREEKTIVLSHFPEPQILSVEPELKFYDVKNGLFNSFSPSDLTQLTQEAKEHIKQKIPQSGLMESAKNEAIGAVHLMGQIVATIGWSLDTSALEIPETEKNPLLDK</sequence>
<dbReference type="RefSeq" id="WP_097441630.1">
    <property type="nucleotide sequence ID" value="NZ_NBWU01000001.1"/>
</dbReference>
<dbReference type="AlphaFoldDB" id="A0A2A4GDN6"/>
<keyword evidence="1" id="KW-0812">Transmembrane</keyword>
<feature type="transmembrane region" description="Helical" evidence="1">
    <location>
        <begin position="6"/>
        <end position="25"/>
    </location>
</feature>
<proteinExistence type="predicted"/>
<organism evidence="2 3">
    <name type="scientific">Sediminicola luteus</name>
    <dbReference type="NCBI Taxonomy" id="319238"/>
    <lineage>
        <taxon>Bacteria</taxon>
        <taxon>Pseudomonadati</taxon>
        <taxon>Bacteroidota</taxon>
        <taxon>Flavobacteriia</taxon>
        <taxon>Flavobacteriales</taxon>
        <taxon>Flavobacteriaceae</taxon>
        <taxon>Sediminicola</taxon>
    </lineage>
</organism>
<evidence type="ECO:0000313" key="3">
    <source>
        <dbReference type="Proteomes" id="UP000219559"/>
    </source>
</evidence>
<keyword evidence="1" id="KW-0472">Membrane</keyword>
<name>A0A2A4GDN6_9FLAO</name>
<dbReference type="OrthoDB" id="669131at2"/>
<dbReference type="Pfam" id="PF14014">
    <property type="entry name" value="DUF4230"/>
    <property type="match status" value="1"/>
</dbReference>